<organism evidence="6 7">
    <name type="scientific">Xylaria bambusicola</name>
    <dbReference type="NCBI Taxonomy" id="326684"/>
    <lineage>
        <taxon>Eukaryota</taxon>
        <taxon>Fungi</taxon>
        <taxon>Dikarya</taxon>
        <taxon>Ascomycota</taxon>
        <taxon>Pezizomycotina</taxon>
        <taxon>Sordariomycetes</taxon>
        <taxon>Xylariomycetidae</taxon>
        <taxon>Xylariales</taxon>
        <taxon>Xylariaceae</taxon>
        <taxon>Xylaria</taxon>
    </lineage>
</organism>
<dbReference type="Gene3D" id="3.40.50.10810">
    <property type="entry name" value="Tandem AAA-ATPase domain"/>
    <property type="match status" value="1"/>
</dbReference>
<name>A0AAN7Z8U0_9PEZI</name>
<protein>
    <submittedName>
        <fullName evidence="6">Uncharacterized protein</fullName>
    </submittedName>
</protein>
<dbReference type="InterPro" id="IPR014001">
    <property type="entry name" value="Helicase_ATP-bd"/>
</dbReference>
<dbReference type="GO" id="GO:0005524">
    <property type="term" value="F:ATP binding"/>
    <property type="evidence" value="ECO:0007669"/>
    <property type="project" value="UniProtKB-KW"/>
</dbReference>
<dbReference type="PANTHER" id="PTHR45626">
    <property type="entry name" value="TRANSCRIPTION TERMINATION FACTOR 2-RELATED"/>
    <property type="match status" value="1"/>
</dbReference>
<dbReference type="InterPro" id="IPR050628">
    <property type="entry name" value="SNF2_RAD54_helicase_TF"/>
</dbReference>
<dbReference type="InterPro" id="IPR000330">
    <property type="entry name" value="SNF2_N"/>
</dbReference>
<feature type="domain" description="Helicase C-terminal" evidence="5">
    <location>
        <begin position="845"/>
        <end position="1003"/>
    </location>
</feature>
<gene>
    <name evidence="6" type="ORF">RRF57_009216</name>
</gene>
<dbReference type="Pfam" id="PF00176">
    <property type="entry name" value="SNF2-rel_dom"/>
    <property type="match status" value="1"/>
</dbReference>
<keyword evidence="1" id="KW-0547">Nucleotide-binding</keyword>
<dbReference type="SMART" id="SM00487">
    <property type="entry name" value="DEXDc"/>
    <property type="match status" value="1"/>
</dbReference>
<dbReference type="CDD" id="cd18793">
    <property type="entry name" value="SF2_C_SNF"/>
    <property type="match status" value="1"/>
</dbReference>
<keyword evidence="7" id="KW-1185">Reference proteome</keyword>
<dbReference type="Proteomes" id="UP001305414">
    <property type="component" value="Unassembled WGS sequence"/>
</dbReference>
<feature type="domain" description="Helicase ATP-binding" evidence="4">
    <location>
        <begin position="444"/>
        <end position="636"/>
    </location>
</feature>
<dbReference type="PROSITE" id="PS51194">
    <property type="entry name" value="HELICASE_CTER"/>
    <property type="match status" value="1"/>
</dbReference>
<evidence type="ECO:0000256" key="3">
    <source>
        <dbReference type="ARBA" id="ARBA00022840"/>
    </source>
</evidence>
<dbReference type="Gene3D" id="3.40.50.300">
    <property type="entry name" value="P-loop containing nucleotide triphosphate hydrolases"/>
    <property type="match status" value="1"/>
</dbReference>
<comment type="caution">
    <text evidence="6">The sequence shown here is derived from an EMBL/GenBank/DDBJ whole genome shotgun (WGS) entry which is preliminary data.</text>
</comment>
<dbReference type="GO" id="GO:0005634">
    <property type="term" value="C:nucleus"/>
    <property type="evidence" value="ECO:0007669"/>
    <property type="project" value="TreeGrafter"/>
</dbReference>
<evidence type="ECO:0000256" key="2">
    <source>
        <dbReference type="ARBA" id="ARBA00022801"/>
    </source>
</evidence>
<dbReference type="GO" id="GO:0016787">
    <property type="term" value="F:hydrolase activity"/>
    <property type="evidence" value="ECO:0007669"/>
    <property type="project" value="UniProtKB-KW"/>
</dbReference>
<dbReference type="Pfam" id="PF00271">
    <property type="entry name" value="Helicase_C"/>
    <property type="match status" value="1"/>
</dbReference>
<evidence type="ECO:0000313" key="6">
    <source>
        <dbReference type="EMBL" id="KAK5633502.1"/>
    </source>
</evidence>
<dbReference type="InterPro" id="IPR027417">
    <property type="entry name" value="P-loop_NTPase"/>
</dbReference>
<dbReference type="InterPro" id="IPR049730">
    <property type="entry name" value="SNF2/RAD54-like_C"/>
</dbReference>
<proteinExistence type="predicted"/>
<dbReference type="AlphaFoldDB" id="A0AAN7Z8U0"/>
<dbReference type="CDD" id="cd18008">
    <property type="entry name" value="DEXDc_SHPRH-like"/>
    <property type="match status" value="1"/>
</dbReference>
<dbReference type="SMART" id="SM00490">
    <property type="entry name" value="HELICc"/>
    <property type="match status" value="1"/>
</dbReference>
<keyword evidence="3" id="KW-0067">ATP-binding</keyword>
<reference evidence="6 7" key="1">
    <citation type="submission" date="2023-10" db="EMBL/GenBank/DDBJ databases">
        <title>Draft genome sequence of Xylaria bambusicola isolate GMP-LS, the root and basal stem rot pathogen of sugarcane in Indonesia.</title>
        <authorList>
            <person name="Selvaraj P."/>
            <person name="Muralishankar V."/>
            <person name="Muruganantham S."/>
            <person name="Sp S."/>
            <person name="Haryani S."/>
            <person name="Lau K.J.X."/>
            <person name="Naqvi N.I."/>
        </authorList>
    </citation>
    <scope>NUCLEOTIDE SEQUENCE [LARGE SCALE GENOMIC DNA]</scope>
    <source>
        <strain evidence="6">GMP-LS</strain>
    </source>
</reference>
<dbReference type="PROSITE" id="PS51192">
    <property type="entry name" value="HELICASE_ATP_BIND_1"/>
    <property type="match status" value="1"/>
</dbReference>
<dbReference type="GO" id="GO:0008094">
    <property type="term" value="F:ATP-dependent activity, acting on DNA"/>
    <property type="evidence" value="ECO:0007669"/>
    <property type="project" value="TreeGrafter"/>
</dbReference>
<evidence type="ECO:0000256" key="1">
    <source>
        <dbReference type="ARBA" id="ARBA00022741"/>
    </source>
</evidence>
<dbReference type="EMBL" id="JAWHQM010000033">
    <property type="protein sequence ID" value="KAK5633502.1"/>
    <property type="molecule type" value="Genomic_DNA"/>
</dbReference>
<dbReference type="SUPFAM" id="SSF52540">
    <property type="entry name" value="P-loop containing nucleoside triphosphate hydrolases"/>
    <property type="match status" value="2"/>
</dbReference>
<keyword evidence="2" id="KW-0378">Hydrolase</keyword>
<dbReference type="PANTHER" id="PTHR45626:SF52">
    <property type="entry name" value="SINGLE-STRANDED DNA-DEPENDENT ATPASE (EUROFUNG)"/>
    <property type="match status" value="1"/>
</dbReference>
<dbReference type="InterPro" id="IPR001650">
    <property type="entry name" value="Helicase_C-like"/>
</dbReference>
<sequence length="1031" mass="115169">MQRPYPSSIGQDDAVKRPRIGSIEGIAPRNIPNHQVPLTVNEFSEVSQPSHYHHEFWFQSNFQGEFDDYIGDGISNTLLNPIENENLVPEDVFYQPPHQFNSILDDAFFYDHGVQNEQSEEPSRSMELDTGIGNLTQYDRTGNAIVQYETDLLRHDHSVFIGSQADEAGSETPVETITDESIEVCNNYDTCFGVYLRSQKIVATPNSCYVGDDGTRGTSIRLKPLGGSILLHDENTKAHLGSLSNSKLASTLFQLPLRLDATLSVLEVKDTKEKKKPQTRKHGAREEPRESIIRIILHGPQNDKDVVGDVISDTGIFLQHPYADEVIPGTRYDNPHYLARPGVGMPKLDYFNEKGMNDPTETALSDETRKGRFIRIFETAEADGGSVIVTNMALSPRLRSPLMRHQVLALAMMQEKECGFVEEPIFPSLWRKEISHTGNSVQSDQDIHFGIIDICIQDMGLGKTLSMLALICTSLDYESPTEVGNPTREHQGTLIIAPKSTIGNWVQQVEEHIHERGIRITVYHGSNRKSLNNQFGNFDIIITTYETVRTEFTARGGAGPLFSWKWLRVALDEGKYIIVHSEFLYLIKPHHIRNRSSQTFRTVCNLSSRYRWCLTGTPIHNSLDDYGSLLSFIRVFPFINRPNFHSWVVKPVEEKNPLGIERLQRLIRATCLRRMKEKILSSDETRLPPRFERVHEVDLHKDDQTIYDILKSICAEKASGLEKRAIEGSSAKSKDRNLLVLINSLRLICDHGEQLLPRAVKDLVKGTPVGSFNSAMTQAGSDGCSACGGEVDNSTISTGNQVSICSECAASEEGLQSTGSPLDPEGNGVLVYRPSAKVLALLGNLERQQIEALHEGRPRKSVVFSYWVKMLDLVSTALQKEDIVFQRIDGQQTLERRQAAIQDFNDNPDCTVLLASIGSSAEGVNLTAGSTVHLLEPQWNPMVEAQAVDRVYRIGQTQEVTVIRYIVPGSIETYVQMVQQDKLQLVNSAVNIDGVAEAELETHRWKSVQDLVGGVVAIAVLQYAGGAMRQP</sequence>
<evidence type="ECO:0000259" key="5">
    <source>
        <dbReference type="PROSITE" id="PS51194"/>
    </source>
</evidence>
<evidence type="ECO:0000259" key="4">
    <source>
        <dbReference type="PROSITE" id="PS51192"/>
    </source>
</evidence>
<evidence type="ECO:0000313" key="7">
    <source>
        <dbReference type="Proteomes" id="UP001305414"/>
    </source>
</evidence>
<dbReference type="InterPro" id="IPR038718">
    <property type="entry name" value="SNF2-like_sf"/>
</dbReference>
<accession>A0AAN7Z8U0</accession>
<dbReference type="GO" id="GO:0006281">
    <property type="term" value="P:DNA repair"/>
    <property type="evidence" value="ECO:0007669"/>
    <property type="project" value="TreeGrafter"/>
</dbReference>